<comment type="caution">
    <text evidence="2">The sequence shown here is derived from an EMBL/GenBank/DDBJ whole genome shotgun (WGS) entry which is preliminary data.</text>
</comment>
<dbReference type="FunFam" id="1.10.340.70:FF:000001">
    <property type="entry name" value="Retrovirus-related Pol polyprotein from transposon gypsy-like Protein"/>
    <property type="match status" value="1"/>
</dbReference>
<proteinExistence type="predicted"/>
<dbReference type="AlphaFoldDB" id="A0AAD7RI85"/>
<sequence length="273" mass="31242">MEVPTLALVVPDMCNVSQILIGTNTLDVLYTLSLQEKGVCKPSSHGYQAVMKILEARRKHTDTDALGWAKMQGSNPEVIPAGHTVIIDAFIHVNGAITESFQSEGEHGLPAIPHMTEKELRERQRADLNLRKVISYLEDGETPPPLPRKEVPEVAILLREWNRLELRMGVLYRRKQSQDTTIHQLVLPREMRAMVLRNLHDDMGHLGIERTTDLLNLMYLKCQDLSVDLEHEGIREPPMLKRMKSLATILIQKKRYFIDISISIHQRARRNIL</sequence>
<dbReference type="Gene3D" id="1.10.340.70">
    <property type="match status" value="1"/>
</dbReference>
<dbReference type="Proteomes" id="UP001221898">
    <property type="component" value="Unassembled WGS sequence"/>
</dbReference>
<evidence type="ECO:0000256" key="1">
    <source>
        <dbReference type="ARBA" id="ARBA00039658"/>
    </source>
</evidence>
<keyword evidence="3" id="KW-1185">Reference proteome</keyword>
<dbReference type="EMBL" id="JAINUG010000299">
    <property type="protein sequence ID" value="KAJ8379214.1"/>
    <property type="molecule type" value="Genomic_DNA"/>
</dbReference>
<accession>A0AAD7RI85</accession>
<reference evidence="2" key="1">
    <citation type="journal article" date="2023" name="Science">
        <title>Genome structures resolve the early diversification of teleost fishes.</title>
        <authorList>
            <person name="Parey E."/>
            <person name="Louis A."/>
            <person name="Montfort J."/>
            <person name="Bouchez O."/>
            <person name="Roques C."/>
            <person name="Iampietro C."/>
            <person name="Lluch J."/>
            <person name="Castinel A."/>
            <person name="Donnadieu C."/>
            <person name="Desvignes T."/>
            <person name="Floi Bucao C."/>
            <person name="Jouanno E."/>
            <person name="Wen M."/>
            <person name="Mejri S."/>
            <person name="Dirks R."/>
            <person name="Jansen H."/>
            <person name="Henkel C."/>
            <person name="Chen W.J."/>
            <person name="Zahm M."/>
            <person name="Cabau C."/>
            <person name="Klopp C."/>
            <person name="Thompson A.W."/>
            <person name="Robinson-Rechavi M."/>
            <person name="Braasch I."/>
            <person name="Lecointre G."/>
            <person name="Bobe J."/>
            <person name="Postlethwait J.H."/>
            <person name="Berthelot C."/>
            <person name="Roest Crollius H."/>
            <person name="Guiguen Y."/>
        </authorList>
    </citation>
    <scope>NUCLEOTIDE SEQUENCE</scope>
    <source>
        <strain evidence="2">NC1722</strain>
    </source>
</reference>
<name>A0AAD7RI85_9TELE</name>
<protein>
    <recommendedName>
        <fullName evidence="1">Gypsy retrotransposon integrase-like protein 1</fullName>
    </recommendedName>
</protein>
<evidence type="ECO:0000313" key="3">
    <source>
        <dbReference type="Proteomes" id="UP001221898"/>
    </source>
</evidence>
<organism evidence="2 3">
    <name type="scientific">Aldrovandia affinis</name>
    <dbReference type="NCBI Taxonomy" id="143900"/>
    <lineage>
        <taxon>Eukaryota</taxon>
        <taxon>Metazoa</taxon>
        <taxon>Chordata</taxon>
        <taxon>Craniata</taxon>
        <taxon>Vertebrata</taxon>
        <taxon>Euteleostomi</taxon>
        <taxon>Actinopterygii</taxon>
        <taxon>Neopterygii</taxon>
        <taxon>Teleostei</taxon>
        <taxon>Notacanthiformes</taxon>
        <taxon>Halosauridae</taxon>
        <taxon>Aldrovandia</taxon>
    </lineage>
</organism>
<gene>
    <name evidence="2" type="ORF">AAFF_G00223260</name>
</gene>
<evidence type="ECO:0000313" key="2">
    <source>
        <dbReference type="EMBL" id="KAJ8379214.1"/>
    </source>
</evidence>